<evidence type="ECO:0000256" key="4">
    <source>
        <dbReference type="ARBA" id="ARBA00022723"/>
    </source>
</evidence>
<dbReference type="PIRSF" id="PIRSF006113">
    <property type="entry name" value="PTP_synth"/>
    <property type="match status" value="1"/>
</dbReference>
<evidence type="ECO:0000256" key="7">
    <source>
        <dbReference type="ARBA" id="ARBA00048807"/>
    </source>
</evidence>
<comment type="similarity">
    <text evidence="2 8">Belongs to the PTPS family. QueD subfamily.</text>
</comment>
<gene>
    <name evidence="11" type="ORF">E4099_20160</name>
</gene>
<dbReference type="UniPathway" id="UPA00391"/>
<dbReference type="RefSeq" id="WP_135340490.1">
    <property type="nucleotide sequence ID" value="NZ_JBHLTX010000025.1"/>
</dbReference>
<organism evidence="11 12">
    <name type="scientific">Streptomyces palmae</name>
    <dbReference type="NCBI Taxonomy" id="1701085"/>
    <lineage>
        <taxon>Bacteria</taxon>
        <taxon>Bacillati</taxon>
        <taxon>Actinomycetota</taxon>
        <taxon>Actinomycetes</taxon>
        <taxon>Kitasatosporales</taxon>
        <taxon>Streptomycetaceae</taxon>
        <taxon>Streptomyces</taxon>
    </lineage>
</organism>
<dbReference type="EC" id="4.-.-.-" evidence="8"/>
<dbReference type="GO" id="GO:0008616">
    <property type="term" value="P:tRNA queuosine(34) biosynthetic process"/>
    <property type="evidence" value="ECO:0007669"/>
    <property type="project" value="UniProtKB-KW"/>
</dbReference>
<proteinExistence type="inferred from homology"/>
<feature type="active site" description="Proton acceptor" evidence="9">
    <location>
        <position position="26"/>
    </location>
</feature>
<keyword evidence="5 8" id="KW-0862">Zinc</keyword>
<dbReference type="SUPFAM" id="SSF55620">
    <property type="entry name" value="Tetrahydrobiopterin biosynthesis enzymes-like"/>
    <property type="match status" value="1"/>
</dbReference>
<evidence type="ECO:0000313" key="12">
    <source>
        <dbReference type="Proteomes" id="UP000297948"/>
    </source>
</evidence>
<sequence>MTLRITKQFAFSASHQLDGLPEGHQCGRLHGHNYVVEVELSARREELVEPGFVRDYGELSGLKGWIDEWLDHRHLNDVVKERTPTAEHLAIWIYEQWRSVYPELSAVRVSETPKTWAEYRP</sequence>
<dbReference type="OrthoDB" id="9804698at2"/>
<dbReference type="Pfam" id="PF01242">
    <property type="entry name" value="PTPS"/>
    <property type="match status" value="1"/>
</dbReference>
<protein>
    <recommendedName>
        <fullName evidence="3 8">6-carboxy-5,6,7,8-tetrahydropterin synthase</fullName>
        <ecNumber evidence="8">4.-.-.-</ecNumber>
    </recommendedName>
</protein>
<keyword evidence="6 8" id="KW-0456">Lyase</keyword>
<dbReference type="Gene3D" id="3.30.479.10">
    <property type="entry name" value="6-pyruvoyl tetrahydropterin synthase/QueD"/>
    <property type="match status" value="1"/>
</dbReference>
<feature type="active site" description="Charge relay system" evidence="9">
    <location>
        <position position="72"/>
    </location>
</feature>
<dbReference type="EMBL" id="SRID01000202">
    <property type="protein sequence ID" value="TGB03067.1"/>
    <property type="molecule type" value="Genomic_DNA"/>
</dbReference>
<feature type="binding site" evidence="10">
    <location>
        <position position="32"/>
    </location>
    <ligand>
        <name>Zn(2+)</name>
        <dbReference type="ChEBI" id="CHEBI:29105"/>
    </ligand>
</feature>
<feature type="binding site" evidence="10">
    <location>
        <position position="30"/>
    </location>
    <ligand>
        <name>Zn(2+)</name>
        <dbReference type="ChEBI" id="CHEBI:29105"/>
    </ligand>
</feature>
<dbReference type="GO" id="GO:0046872">
    <property type="term" value="F:metal ion binding"/>
    <property type="evidence" value="ECO:0007669"/>
    <property type="project" value="UniProtKB-KW"/>
</dbReference>
<dbReference type="GO" id="GO:0070497">
    <property type="term" value="F:6-carboxytetrahydropterin synthase activity"/>
    <property type="evidence" value="ECO:0007669"/>
    <property type="project" value="UniProtKB-EC"/>
</dbReference>
<dbReference type="PANTHER" id="PTHR12589">
    <property type="entry name" value="PYRUVOYL TETRAHYDROBIOPTERIN SYNTHASE"/>
    <property type="match status" value="1"/>
</dbReference>
<evidence type="ECO:0000256" key="1">
    <source>
        <dbReference type="ARBA" id="ARBA00005061"/>
    </source>
</evidence>
<evidence type="ECO:0000256" key="5">
    <source>
        <dbReference type="ARBA" id="ARBA00022833"/>
    </source>
</evidence>
<dbReference type="AlphaFoldDB" id="A0A4Z0H2C0"/>
<accession>A0A4Z0H2C0</accession>
<evidence type="ECO:0000256" key="3">
    <source>
        <dbReference type="ARBA" id="ARBA00018141"/>
    </source>
</evidence>
<evidence type="ECO:0000313" key="11">
    <source>
        <dbReference type="EMBL" id="TGB03067.1"/>
    </source>
</evidence>
<feature type="active site" description="Charge relay system" evidence="9">
    <location>
        <position position="111"/>
    </location>
</feature>
<evidence type="ECO:0000256" key="6">
    <source>
        <dbReference type="ARBA" id="ARBA00023239"/>
    </source>
</evidence>
<name>A0A4Z0H2C0_9ACTN</name>
<keyword evidence="12" id="KW-1185">Reference proteome</keyword>
<keyword evidence="4 8" id="KW-0479">Metal-binding</keyword>
<comment type="catalytic activity">
    <reaction evidence="7 8">
        <text>7,8-dihydroneopterin 3'-triphosphate + H2O = 6-carboxy-5,6,7,8-tetrahydropterin + triphosphate + acetaldehyde + 2 H(+)</text>
        <dbReference type="Rhea" id="RHEA:27966"/>
        <dbReference type="ChEBI" id="CHEBI:15343"/>
        <dbReference type="ChEBI" id="CHEBI:15377"/>
        <dbReference type="ChEBI" id="CHEBI:15378"/>
        <dbReference type="ChEBI" id="CHEBI:18036"/>
        <dbReference type="ChEBI" id="CHEBI:58462"/>
        <dbReference type="ChEBI" id="CHEBI:61032"/>
        <dbReference type="EC" id="4.1.2.50"/>
    </reaction>
</comment>
<comment type="cofactor">
    <cofactor evidence="8 10">
        <name>Zn(2+)</name>
        <dbReference type="ChEBI" id="CHEBI:29105"/>
    </cofactor>
    <text evidence="8 10">Binds 1 zinc ion per subunit.</text>
</comment>
<comment type="pathway">
    <text evidence="1 8">Purine metabolism; 7-cyano-7-deazaguanine biosynthesis.</text>
</comment>
<evidence type="ECO:0000256" key="2">
    <source>
        <dbReference type="ARBA" id="ARBA00008900"/>
    </source>
</evidence>
<reference evidence="11 12" key="1">
    <citation type="submission" date="2019-03" db="EMBL/GenBank/DDBJ databases">
        <authorList>
            <person name="Gonzalez-Pimentel J.L."/>
        </authorList>
    </citation>
    <scope>NUCLEOTIDE SEQUENCE [LARGE SCALE GENOMIC DNA]</scope>
    <source>
        <strain evidence="11 12">JCM 31289</strain>
    </source>
</reference>
<evidence type="ECO:0000256" key="8">
    <source>
        <dbReference type="PIRNR" id="PIRNR006113"/>
    </source>
</evidence>
<dbReference type="Proteomes" id="UP000297948">
    <property type="component" value="Unassembled WGS sequence"/>
</dbReference>
<evidence type="ECO:0000256" key="9">
    <source>
        <dbReference type="PIRSR" id="PIRSR006113-1"/>
    </source>
</evidence>
<dbReference type="InterPro" id="IPR038418">
    <property type="entry name" value="6-PTP_synth/QueD_sf"/>
</dbReference>
<dbReference type="PANTHER" id="PTHR12589:SF7">
    <property type="entry name" value="6-PYRUVOYL TETRAHYDROBIOPTERIN SYNTHASE"/>
    <property type="match status" value="1"/>
</dbReference>
<comment type="caution">
    <text evidence="11">The sequence shown here is derived from an EMBL/GenBank/DDBJ whole genome shotgun (WGS) entry which is preliminary data.</text>
</comment>
<dbReference type="InterPro" id="IPR007115">
    <property type="entry name" value="6-PTP_synth/QueD"/>
</dbReference>
<feature type="binding site" evidence="10">
    <location>
        <position position="15"/>
    </location>
    <ligand>
        <name>Zn(2+)</name>
        <dbReference type="ChEBI" id="CHEBI:29105"/>
    </ligand>
</feature>
<keyword evidence="8" id="KW-0671">Queuosine biosynthesis</keyword>
<evidence type="ECO:0000256" key="10">
    <source>
        <dbReference type="PIRSR" id="PIRSR006113-2"/>
    </source>
</evidence>